<evidence type="ECO:0000313" key="2">
    <source>
        <dbReference type="Proteomes" id="UP001307889"/>
    </source>
</evidence>
<proteinExistence type="predicted"/>
<reference evidence="1 2" key="1">
    <citation type="submission" date="2023-09" db="EMBL/GenBank/DDBJ databases">
        <title>Nesidiocoris tenuis whole genome shotgun sequence.</title>
        <authorList>
            <person name="Shibata T."/>
            <person name="Shimoda M."/>
            <person name="Kobayashi T."/>
            <person name="Uehara T."/>
        </authorList>
    </citation>
    <scope>NUCLEOTIDE SEQUENCE [LARGE SCALE GENOMIC DNA]</scope>
    <source>
        <strain evidence="1 2">Japan</strain>
    </source>
</reference>
<sequence>MIFGPFVRKGFPSIFQLVKRRGKTRIVEEEEELLHHLLNQWRRSERVGFSWPVLQSAGRGSRTCGNVFRDTERKALDRDKNP</sequence>
<dbReference type="EMBL" id="AP028909">
    <property type="protein sequence ID" value="BES87839.1"/>
    <property type="molecule type" value="Genomic_DNA"/>
</dbReference>
<protein>
    <submittedName>
        <fullName evidence="1">Uncharacterized protein</fullName>
    </submittedName>
</protein>
<name>A0ABN7A9M3_9HEMI</name>
<accession>A0ABN7A9M3</accession>
<gene>
    <name evidence="1" type="ORF">NTJ_00645</name>
</gene>
<organism evidence="1 2">
    <name type="scientific">Nesidiocoris tenuis</name>
    <dbReference type="NCBI Taxonomy" id="355587"/>
    <lineage>
        <taxon>Eukaryota</taxon>
        <taxon>Metazoa</taxon>
        <taxon>Ecdysozoa</taxon>
        <taxon>Arthropoda</taxon>
        <taxon>Hexapoda</taxon>
        <taxon>Insecta</taxon>
        <taxon>Pterygota</taxon>
        <taxon>Neoptera</taxon>
        <taxon>Paraneoptera</taxon>
        <taxon>Hemiptera</taxon>
        <taxon>Heteroptera</taxon>
        <taxon>Panheteroptera</taxon>
        <taxon>Cimicomorpha</taxon>
        <taxon>Miridae</taxon>
        <taxon>Dicyphina</taxon>
        <taxon>Nesidiocoris</taxon>
    </lineage>
</organism>
<keyword evidence="2" id="KW-1185">Reference proteome</keyword>
<evidence type="ECO:0000313" key="1">
    <source>
        <dbReference type="EMBL" id="BES87839.1"/>
    </source>
</evidence>
<dbReference type="Proteomes" id="UP001307889">
    <property type="component" value="Chromosome 1"/>
</dbReference>